<dbReference type="PANTHER" id="PTHR10900">
    <property type="entry name" value="PERIOSTIN-RELATED"/>
    <property type="match status" value="1"/>
</dbReference>
<dbReference type="EMBL" id="QPIZ01000011">
    <property type="protein sequence ID" value="RCW34587.1"/>
    <property type="molecule type" value="Genomic_DNA"/>
</dbReference>
<evidence type="ECO:0000256" key="1">
    <source>
        <dbReference type="SAM" id="SignalP"/>
    </source>
</evidence>
<dbReference type="SUPFAM" id="SSF82153">
    <property type="entry name" value="FAS1 domain"/>
    <property type="match status" value="3"/>
</dbReference>
<dbReference type="RefSeq" id="WP_114437060.1">
    <property type="nucleotide sequence ID" value="NZ_QPIZ01000011.1"/>
</dbReference>
<organism evidence="3 4">
    <name type="scientific">Marinilabilia salmonicolor</name>
    <dbReference type="NCBI Taxonomy" id="989"/>
    <lineage>
        <taxon>Bacteria</taxon>
        <taxon>Pseudomonadati</taxon>
        <taxon>Bacteroidota</taxon>
        <taxon>Bacteroidia</taxon>
        <taxon>Marinilabiliales</taxon>
        <taxon>Marinilabiliaceae</taxon>
        <taxon>Marinilabilia</taxon>
    </lineage>
</organism>
<dbReference type="InterPro" id="IPR036378">
    <property type="entry name" value="FAS1_dom_sf"/>
</dbReference>
<feature type="domain" description="FAS1" evidence="2">
    <location>
        <begin position="38"/>
        <end position="176"/>
    </location>
</feature>
<keyword evidence="1" id="KW-0732">Signal</keyword>
<feature type="signal peptide" evidence="1">
    <location>
        <begin position="1"/>
        <end position="20"/>
    </location>
</feature>
<comment type="caution">
    <text evidence="3">The sequence shown here is derived from an EMBL/GenBank/DDBJ whole genome shotgun (WGS) entry which is preliminary data.</text>
</comment>
<evidence type="ECO:0000313" key="3">
    <source>
        <dbReference type="EMBL" id="RCW34587.1"/>
    </source>
</evidence>
<dbReference type="FunFam" id="2.30.180.10:FF:000032">
    <property type="entry name" value="Fasciclin domain-containing protein, putative"/>
    <property type="match status" value="2"/>
</dbReference>
<dbReference type="InterPro" id="IPR000782">
    <property type="entry name" value="FAS1_domain"/>
</dbReference>
<name>A0A368V060_9BACT</name>
<dbReference type="Gene3D" id="2.30.180.10">
    <property type="entry name" value="FAS1 domain"/>
    <property type="match status" value="3"/>
</dbReference>
<dbReference type="InterPro" id="IPR050904">
    <property type="entry name" value="Adhesion/Biosynth-related"/>
</dbReference>
<reference evidence="3 4" key="1">
    <citation type="submission" date="2018-07" db="EMBL/GenBank/DDBJ databases">
        <title>Freshwater and sediment microbial communities from various areas in North America, analyzing microbe dynamics in response to fracking.</title>
        <authorList>
            <person name="Lamendella R."/>
        </authorList>
    </citation>
    <scope>NUCLEOTIDE SEQUENCE [LARGE SCALE GENOMIC DNA]</scope>
    <source>
        <strain evidence="3 4">160A</strain>
    </source>
</reference>
<dbReference type="PROSITE" id="PS51257">
    <property type="entry name" value="PROKAR_LIPOPROTEIN"/>
    <property type="match status" value="1"/>
</dbReference>
<evidence type="ECO:0000259" key="2">
    <source>
        <dbReference type="PROSITE" id="PS50213"/>
    </source>
</evidence>
<keyword evidence="4" id="KW-1185">Reference proteome</keyword>
<feature type="chain" id="PRO_5016597073" evidence="1">
    <location>
        <begin position="21"/>
        <end position="451"/>
    </location>
</feature>
<feature type="domain" description="FAS1" evidence="2">
    <location>
        <begin position="316"/>
        <end position="448"/>
    </location>
</feature>
<dbReference type="Pfam" id="PF02469">
    <property type="entry name" value="Fasciclin"/>
    <property type="match status" value="3"/>
</dbReference>
<dbReference type="PANTHER" id="PTHR10900:SF77">
    <property type="entry name" value="FI19380P1"/>
    <property type="match status" value="1"/>
</dbReference>
<gene>
    <name evidence="3" type="ORF">DFO77_11188</name>
</gene>
<protein>
    <submittedName>
        <fullName evidence="3">Transforming growth factor-beta-induced protein</fullName>
    </submittedName>
</protein>
<sequence length="451" mass="46893">MKKLSFKMMTILLLGVFVFASCSEDDEEDEIIVDPVESNTIVDVASGNDDFSILVDALVKTGLDDALANEDASFTVFAPTNDAFVALLDELGVSGLDDIPNETLTSVLLYHVLNGEAPASAVSTGYYSTLSAGPAEGYNLSLYVNKEDLMLNSRAEIVQTDVMADNGVIHVIDQVVLPLSITGHAVANADFASLAAAVTKAGLADALADESALYTVFAPVNSAFDQLLSDLGVTLDDLTADDLTPILLYHVVDAFVPAADVASGYVPTLSPAQDRNVSLQIGVGEGVVLNGSSNVVATDVVATNGIIHAIDEVVLPPTVVDVALDNPDFSILVEAVVKAELVETLNGDGPFTVFAPVNAAFEELFTALGVSGIDDIDVATLTNVLLAHVVSGNVASTDLSNGSVATLNEAKNLEINIDNGVVIDGDINVVLADVQATNGIVHVIDKVIVPE</sequence>
<dbReference type="SMART" id="SM00554">
    <property type="entry name" value="FAS1"/>
    <property type="match status" value="3"/>
</dbReference>
<proteinExistence type="predicted"/>
<dbReference type="Proteomes" id="UP000252733">
    <property type="component" value="Unassembled WGS sequence"/>
</dbReference>
<dbReference type="PROSITE" id="PS50213">
    <property type="entry name" value="FAS1"/>
    <property type="match status" value="3"/>
</dbReference>
<feature type="domain" description="FAS1" evidence="2">
    <location>
        <begin position="178"/>
        <end position="314"/>
    </location>
</feature>
<dbReference type="GO" id="GO:0005615">
    <property type="term" value="C:extracellular space"/>
    <property type="evidence" value="ECO:0007669"/>
    <property type="project" value="TreeGrafter"/>
</dbReference>
<evidence type="ECO:0000313" key="4">
    <source>
        <dbReference type="Proteomes" id="UP000252733"/>
    </source>
</evidence>
<accession>A0A368V060</accession>
<dbReference type="AlphaFoldDB" id="A0A368V060"/>